<evidence type="ECO:0000313" key="2">
    <source>
        <dbReference type="EMBL" id="KAL0309421.1"/>
    </source>
</evidence>
<dbReference type="AlphaFoldDB" id="A0AAW2KR68"/>
<protein>
    <submittedName>
        <fullName evidence="2">Mitochondrial protein</fullName>
    </submittedName>
</protein>
<comment type="caution">
    <text evidence="2">The sequence shown here is derived from an EMBL/GenBank/DDBJ whole genome shotgun (WGS) entry which is preliminary data.</text>
</comment>
<reference evidence="2" key="2">
    <citation type="journal article" date="2024" name="Plant">
        <title>Genomic evolution and insights into agronomic trait innovations of Sesamum species.</title>
        <authorList>
            <person name="Miao H."/>
            <person name="Wang L."/>
            <person name="Qu L."/>
            <person name="Liu H."/>
            <person name="Sun Y."/>
            <person name="Le M."/>
            <person name="Wang Q."/>
            <person name="Wei S."/>
            <person name="Zheng Y."/>
            <person name="Lin W."/>
            <person name="Duan Y."/>
            <person name="Cao H."/>
            <person name="Xiong S."/>
            <person name="Wang X."/>
            <person name="Wei L."/>
            <person name="Li C."/>
            <person name="Ma Q."/>
            <person name="Ju M."/>
            <person name="Zhao R."/>
            <person name="Li G."/>
            <person name="Mu C."/>
            <person name="Tian Q."/>
            <person name="Mei H."/>
            <person name="Zhang T."/>
            <person name="Gao T."/>
            <person name="Zhang H."/>
        </authorList>
    </citation>
    <scope>NUCLEOTIDE SEQUENCE</scope>
    <source>
        <strain evidence="2">G02</strain>
    </source>
</reference>
<sequence>MIADNILLAQELTNCLGKGGNLNNTILKLDMEKAYDCMNWNFLYCMLAKFGFPEQWISLVKRLIENCWFNILINGEGAGFFKSSRGLRQGDPISPPLFVIAAECLSRSLDSLFIQYPRLRFFSRSNTSISHLAFADDVIIFCKRTRKDLNTLMEFLKKYESISGQRINKSKSFFTVDRKTSNLRIQCIQQATGFHLKFLPTIYLGAPLFKCNKKSVVEISKSELVMVTLYYDKYCKGSHPLTATLPYFASPNWKRLWRVRNDADVQCFWSLGTGKISFWFDNWVGEHALCRSVPEQLCSFATVSFFWSDNKWDFSKLCQVLPLNLAQQISQIPFDPTSADLIHWKLSSNGHFSTKLIWNQIRSTKTTLQLLREI</sequence>
<proteinExistence type="predicted"/>
<dbReference type="SUPFAM" id="SSF56672">
    <property type="entry name" value="DNA/RNA polymerases"/>
    <property type="match status" value="1"/>
</dbReference>
<dbReference type="PANTHER" id="PTHR31635">
    <property type="entry name" value="REVERSE TRANSCRIPTASE DOMAIN-CONTAINING PROTEIN-RELATED"/>
    <property type="match status" value="1"/>
</dbReference>
<reference evidence="2" key="1">
    <citation type="submission" date="2020-06" db="EMBL/GenBank/DDBJ databases">
        <authorList>
            <person name="Li T."/>
            <person name="Hu X."/>
            <person name="Zhang T."/>
            <person name="Song X."/>
            <person name="Zhang H."/>
            <person name="Dai N."/>
            <person name="Sheng W."/>
            <person name="Hou X."/>
            <person name="Wei L."/>
        </authorList>
    </citation>
    <scope>NUCLEOTIDE SEQUENCE</scope>
    <source>
        <strain evidence="2">G02</strain>
        <tissue evidence="2">Leaf</tissue>
    </source>
</reference>
<dbReference type="EMBL" id="JACGWJ010000027">
    <property type="protein sequence ID" value="KAL0309421.1"/>
    <property type="molecule type" value="Genomic_DNA"/>
</dbReference>
<dbReference type="PANTHER" id="PTHR31635:SF196">
    <property type="entry name" value="REVERSE TRANSCRIPTASE DOMAIN-CONTAINING PROTEIN-RELATED"/>
    <property type="match status" value="1"/>
</dbReference>
<dbReference type="InterPro" id="IPR043502">
    <property type="entry name" value="DNA/RNA_pol_sf"/>
</dbReference>
<dbReference type="Pfam" id="PF00078">
    <property type="entry name" value="RVT_1"/>
    <property type="match status" value="1"/>
</dbReference>
<dbReference type="PROSITE" id="PS50878">
    <property type="entry name" value="RT_POL"/>
    <property type="match status" value="1"/>
</dbReference>
<gene>
    <name evidence="2" type="ORF">Sradi_5884400</name>
</gene>
<name>A0AAW2KR68_SESRA</name>
<organism evidence="2">
    <name type="scientific">Sesamum radiatum</name>
    <name type="common">Black benniseed</name>
    <dbReference type="NCBI Taxonomy" id="300843"/>
    <lineage>
        <taxon>Eukaryota</taxon>
        <taxon>Viridiplantae</taxon>
        <taxon>Streptophyta</taxon>
        <taxon>Embryophyta</taxon>
        <taxon>Tracheophyta</taxon>
        <taxon>Spermatophyta</taxon>
        <taxon>Magnoliopsida</taxon>
        <taxon>eudicotyledons</taxon>
        <taxon>Gunneridae</taxon>
        <taxon>Pentapetalae</taxon>
        <taxon>asterids</taxon>
        <taxon>lamiids</taxon>
        <taxon>Lamiales</taxon>
        <taxon>Pedaliaceae</taxon>
        <taxon>Sesamum</taxon>
    </lineage>
</organism>
<feature type="domain" description="Reverse transcriptase" evidence="1">
    <location>
        <begin position="1"/>
        <end position="208"/>
    </location>
</feature>
<accession>A0AAW2KR68</accession>
<dbReference type="InterPro" id="IPR000477">
    <property type="entry name" value="RT_dom"/>
</dbReference>
<evidence type="ECO:0000259" key="1">
    <source>
        <dbReference type="PROSITE" id="PS50878"/>
    </source>
</evidence>